<gene>
    <name evidence="1" type="ORF">SU60_19335</name>
</gene>
<dbReference type="OrthoDB" id="5604578at2"/>
<proteinExistence type="predicted"/>
<accession>A0A0C3I514</accession>
<protein>
    <recommendedName>
        <fullName evidence="3">DUF3293 domain-containing protein</fullName>
    </recommendedName>
</protein>
<sequence length="135" mass="15689">MIEKNNTNIEPELWNAYSQSFFRFGSKWDAPRYVVITAWNPYSKLRSKEENIISNQALEKRLTHKKYVPVTVGDSDFEWKEESFAVETSLASATSLAKAFHQYAIYYVENGTLYLVACSDPDRKHRIGEITERLV</sequence>
<dbReference type="STRING" id="50718.SU60_19335"/>
<keyword evidence="2" id="KW-1185">Reference proteome</keyword>
<dbReference type="EMBL" id="JXOK01000081">
    <property type="protein sequence ID" value="KIN09452.1"/>
    <property type="molecule type" value="Genomic_DNA"/>
</dbReference>
<reference evidence="1 2" key="1">
    <citation type="submission" date="2015-01" db="EMBL/GenBank/DDBJ databases">
        <title>Draft genome of Vibrio mytili type strain CAIM 528.</title>
        <authorList>
            <person name="Gonzalez-Castillo A."/>
            <person name="Gomez-Gil B."/>
            <person name="Enciso-Ibarra J."/>
        </authorList>
    </citation>
    <scope>NUCLEOTIDE SEQUENCE [LARGE SCALE GENOMIC DNA]</scope>
    <source>
        <strain evidence="1 2">CAIM 528</strain>
    </source>
</reference>
<name>A0A0C3I514_9VIBR</name>
<evidence type="ECO:0000313" key="1">
    <source>
        <dbReference type="EMBL" id="KIN09452.1"/>
    </source>
</evidence>
<dbReference type="InterPro" id="IPR021710">
    <property type="entry name" value="DUF3293"/>
</dbReference>
<comment type="caution">
    <text evidence="1">The sequence shown here is derived from an EMBL/GenBank/DDBJ whole genome shotgun (WGS) entry which is preliminary data.</text>
</comment>
<dbReference type="RefSeq" id="WP_041156947.1">
    <property type="nucleotide sequence ID" value="NZ_CBCRVP010000013.1"/>
</dbReference>
<dbReference type="AlphaFoldDB" id="A0A0C3I514"/>
<evidence type="ECO:0008006" key="3">
    <source>
        <dbReference type="Google" id="ProtNLM"/>
    </source>
</evidence>
<dbReference type="Proteomes" id="UP000031977">
    <property type="component" value="Unassembled WGS sequence"/>
</dbReference>
<organism evidence="1 2">
    <name type="scientific">Vibrio mytili</name>
    <dbReference type="NCBI Taxonomy" id="50718"/>
    <lineage>
        <taxon>Bacteria</taxon>
        <taxon>Pseudomonadati</taxon>
        <taxon>Pseudomonadota</taxon>
        <taxon>Gammaproteobacteria</taxon>
        <taxon>Vibrionales</taxon>
        <taxon>Vibrionaceae</taxon>
        <taxon>Vibrio</taxon>
    </lineage>
</organism>
<dbReference type="Pfam" id="PF11697">
    <property type="entry name" value="DUF3293"/>
    <property type="match status" value="1"/>
</dbReference>
<evidence type="ECO:0000313" key="2">
    <source>
        <dbReference type="Proteomes" id="UP000031977"/>
    </source>
</evidence>